<organism evidence="15 16">
    <name type="scientific">Falsochrobactrum ovis</name>
    <dbReference type="NCBI Taxonomy" id="1293442"/>
    <lineage>
        <taxon>Bacteria</taxon>
        <taxon>Pseudomonadati</taxon>
        <taxon>Pseudomonadota</taxon>
        <taxon>Alphaproteobacteria</taxon>
        <taxon>Hyphomicrobiales</taxon>
        <taxon>Brucellaceae</taxon>
        <taxon>Falsochrobactrum</taxon>
    </lineage>
</organism>
<keyword evidence="5 11" id="KW-0812">Transmembrane</keyword>
<dbReference type="Gene3D" id="2.40.170.20">
    <property type="entry name" value="TonB-dependent receptor, beta-barrel domain"/>
    <property type="match status" value="1"/>
</dbReference>
<keyword evidence="9 11" id="KW-0472">Membrane</keyword>
<keyword evidence="16" id="KW-1185">Reference proteome</keyword>
<evidence type="ECO:0000259" key="13">
    <source>
        <dbReference type="Pfam" id="PF00593"/>
    </source>
</evidence>
<evidence type="ECO:0000256" key="6">
    <source>
        <dbReference type="ARBA" id="ARBA00022729"/>
    </source>
</evidence>
<keyword evidence="4 11" id="KW-1134">Transmembrane beta strand</keyword>
<comment type="caution">
    <text evidence="15">The sequence shown here is derived from an EMBL/GenBank/DDBJ whole genome shotgun (WGS) entry which is preliminary data.</text>
</comment>
<dbReference type="GO" id="GO:0044718">
    <property type="term" value="P:siderophore transmembrane transport"/>
    <property type="evidence" value="ECO:0007669"/>
    <property type="project" value="TreeGrafter"/>
</dbReference>
<evidence type="ECO:0000256" key="1">
    <source>
        <dbReference type="ARBA" id="ARBA00004571"/>
    </source>
</evidence>
<comment type="subcellular location">
    <subcellularLocation>
        <location evidence="1 11">Cell outer membrane</location>
        <topology evidence="1 11">Multi-pass membrane protein</topology>
    </subcellularLocation>
</comment>
<evidence type="ECO:0000256" key="10">
    <source>
        <dbReference type="ARBA" id="ARBA00023237"/>
    </source>
</evidence>
<evidence type="ECO:0000256" key="11">
    <source>
        <dbReference type="PROSITE-ProRule" id="PRU01360"/>
    </source>
</evidence>
<evidence type="ECO:0000313" key="15">
    <source>
        <dbReference type="EMBL" id="RAK26833.1"/>
    </source>
</evidence>
<keyword evidence="15" id="KW-0675">Receptor</keyword>
<keyword evidence="10 11" id="KW-0998">Cell outer membrane</keyword>
<dbReference type="InterPro" id="IPR012910">
    <property type="entry name" value="Plug_dom"/>
</dbReference>
<gene>
    <name evidence="15" type="ORF">C7374_11254</name>
</gene>
<dbReference type="EMBL" id="QLMK01000012">
    <property type="protein sequence ID" value="RAK26833.1"/>
    <property type="molecule type" value="Genomic_DNA"/>
</dbReference>
<dbReference type="AlphaFoldDB" id="A0A364JT87"/>
<dbReference type="CDD" id="cd01347">
    <property type="entry name" value="ligand_gated_channel"/>
    <property type="match status" value="1"/>
</dbReference>
<dbReference type="Pfam" id="PF00593">
    <property type="entry name" value="TonB_dep_Rec_b-barrel"/>
    <property type="match status" value="1"/>
</dbReference>
<keyword evidence="7" id="KW-0406">Ion transport</keyword>
<dbReference type="PROSITE" id="PS52016">
    <property type="entry name" value="TONB_DEPENDENT_REC_3"/>
    <property type="match status" value="1"/>
</dbReference>
<accession>A0A364JT87</accession>
<dbReference type="InterPro" id="IPR037066">
    <property type="entry name" value="Plug_dom_sf"/>
</dbReference>
<dbReference type="GO" id="GO:0015344">
    <property type="term" value="F:siderophore uptake transmembrane transporter activity"/>
    <property type="evidence" value="ECO:0007669"/>
    <property type="project" value="TreeGrafter"/>
</dbReference>
<evidence type="ECO:0000256" key="7">
    <source>
        <dbReference type="ARBA" id="ARBA00023065"/>
    </source>
</evidence>
<reference evidence="15 16" key="1">
    <citation type="submission" date="2018-06" db="EMBL/GenBank/DDBJ databases">
        <title>Genomic Encyclopedia of Type Strains, Phase IV (KMG-IV): sequencing the most valuable type-strain genomes for metagenomic binning, comparative biology and taxonomic classification.</title>
        <authorList>
            <person name="Goeker M."/>
        </authorList>
    </citation>
    <scope>NUCLEOTIDE SEQUENCE [LARGE SCALE GENOMIC DNA]</scope>
    <source>
        <strain evidence="15 16">DSM 26720</strain>
    </source>
</reference>
<dbReference type="InterPro" id="IPR000531">
    <property type="entry name" value="Beta-barrel_TonB"/>
</dbReference>
<evidence type="ECO:0000256" key="2">
    <source>
        <dbReference type="ARBA" id="ARBA00021261"/>
    </source>
</evidence>
<evidence type="ECO:0000256" key="5">
    <source>
        <dbReference type="ARBA" id="ARBA00022692"/>
    </source>
</evidence>
<feature type="domain" description="TonB-dependent receptor plug" evidence="14">
    <location>
        <begin position="104"/>
        <end position="212"/>
    </location>
</feature>
<feature type="domain" description="TonB-dependent receptor-like beta-barrel" evidence="13">
    <location>
        <begin position="286"/>
        <end position="702"/>
    </location>
</feature>
<dbReference type="InterPro" id="IPR036942">
    <property type="entry name" value="Beta-barrel_TonB_sf"/>
</dbReference>
<dbReference type="Proteomes" id="UP000249453">
    <property type="component" value="Unassembled WGS sequence"/>
</dbReference>
<evidence type="ECO:0000256" key="12">
    <source>
        <dbReference type="RuleBase" id="RU003357"/>
    </source>
</evidence>
<keyword evidence="6" id="KW-0732">Signal</keyword>
<dbReference type="InterPro" id="IPR039426">
    <property type="entry name" value="TonB-dep_rcpt-like"/>
</dbReference>
<evidence type="ECO:0000256" key="3">
    <source>
        <dbReference type="ARBA" id="ARBA00022448"/>
    </source>
</evidence>
<dbReference type="GO" id="GO:0009279">
    <property type="term" value="C:cell outer membrane"/>
    <property type="evidence" value="ECO:0007669"/>
    <property type="project" value="UniProtKB-SubCell"/>
</dbReference>
<keyword evidence="3 11" id="KW-0813">Transport</keyword>
<dbReference type="PANTHER" id="PTHR30069:SF53">
    <property type="entry name" value="COLICIN I RECEPTOR-RELATED"/>
    <property type="match status" value="1"/>
</dbReference>
<evidence type="ECO:0000256" key="8">
    <source>
        <dbReference type="ARBA" id="ARBA00023077"/>
    </source>
</evidence>
<dbReference type="PANTHER" id="PTHR30069">
    <property type="entry name" value="TONB-DEPENDENT OUTER MEMBRANE RECEPTOR"/>
    <property type="match status" value="1"/>
</dbReference>
<evidence type="ECO:0000256" key="9">
    <source>
        <dbReference type="ARBA" id="ARBA00023136"/>
    </source>
</evidence>
<comment type="similarity">
    <text evidence="11 12">Belongs to the TonB-dependent receptor family.</text>
</comment>
<protein>
    <recommendedName>
        <fullName evidence="2">Heme transporter BhuA</fullName>
    </recommendedName>
</protein>
<sequence length="728" mass="79567">MMIDVTDAIYLKMTQLINFIGDKKMTSLFKGPLTDNPRYLHSIASKPLFIKAITAGTCLSTALLFGTPAQAQDGSPVTDPAAAVSGGVVLDQIVVTASSIATTTRDAPASIAVLSQEQLQLRSTPDITEALRTVPGVNVGFGSDGTRGVSIRGMGSSYTLILIDGKRVNAGLTTMRHYNGDLGWVPVDSIDRIEIVRGPMSTLYGSDALGGVVNIITKKSPDRWSGSLTTEWIQPESKATGATKKLSAYVSGPIVPDELTFTAYGSIGKQKPADRSQHDDIEAPRGIDDYDITTKFSWTPSSNQLFEIEGSTGQEKYRPYLSDGEIDTSKTSIRRTTGSLRHVGEWGFGTSTITAFIESADNSHNTLDRAGNITGDTTINVRSYTLDGKLSMPLDFWFEQDLTVGGEIRYEEMNDPENLGKLNSVTGTTGSPETSMWTGAIFVEDQIKLREDLKLTTGLRIDQHEKFGTHASPRIYLNYDVTDSLTLKAGWAQAFKAPNMRQLNPNWVQTSRGRGCGAAGGPCEMVGNPDLKPETSNSFELGGVYQHGILEASLTYFYNEIDDKITSARQASLITGDGTKYVQQINIDRARTQGLEGGLTIYPHPDWTWTNSFTYLFESKNLETGMPLSADPEYSVHSEVSWQAREDFSVTGSVAYYGKQVDYVASPETLIAQNVSPYAVANISFKYDPTEHVSLRLGVNNIFDKQPKTESNYVENGRSYFISLTSKF</sequence>
<evidence type="ECO:0000313" key="16">
    <source>
        <dbReference type="Proteomes" id="UP000249453"/>
    </source>
</evidence>
<evidence type="ECO:0000256" key="4">
    <source>
        <dbReference type="ARBA" id="ARBA00022452"/>
    </source>
</evidence>
<dbReference type="Pfam" id="PF07715">
    <property type="entry name" value="Plug"/>
    <property type="match status" value="1"/>
</dbReference>
<keyword evidence="8 12" id="KW-0798">TonB box</keyword>
<name>A0A364JT87_9HYPH</name>
<evidence type="ECO:0000259" key="14">
    <source>
        <dbReference type="Pfam" id="PF07715"/>
    </source>
</evidence>
<dbReference type="SUPFAM" id="SSF56935">
    <property type="entry name" value="Porins"/>
    <property type="match status" value="1"/>
</dbReference>
<proteinExistence type="inferred from homology"/>
<dbReference type="Gene3D" id="2.170.130.10">
    <property type="entry name" value="TonB-dependent receptor, plug domain"/>
    <property type="match status" value="1"/>
</dbReference>